<dbReference type="Pfam" id="PF13432">
    <property type="entry name" value="TPR_16"/>
    <property type="match status" value="2"/>
</dbReference>
<dbReference type="RefSeq" id="WP_042447219.1">
    <property type="nucleotide sequence ID" value="NZ_BBPN01000012.1"/>
</dbReference>
<keyword evidence="2 3" id="KW-0802">TPR repeat</keyword>
<evidence type="ECO:0000256" key="3">
    <source>
        <dbReference type="PROSITE-ProRule" id="PRU00339"/>
    </source>
</evidence>
<dbReference type="SUPFAM" id="SSF48452">
    <property type="entry name" value="TPR-like"/>
    <property type="match status" value="1"/>
</dbReference>
<dbReference type="PROSITE" id="PS50005">
    <property type="entry name" value="TPR"/>
    <property type="match status" value="3"/>
</dbReference>
<dbReference type="SMART" id="SM00028">
    <property type="entry name" value="TPR"/>
    <property type="match status" value="6"/>
</dbReference>
<dbReference type="OrthoDB" id="9814944at2"/>
<evidence type="ECO:0000313" key="5">
    <source>
        <dbReference type="Proteomes" id="UP000183015"/>
    </source>
</evidence>
<dbReference type="Proteomes" id="UP000183015">
    <property type="component" value="Unassembled WGS sequence"/>
</dbReference>
<dbReference type="InterPro" id="IPR011990">
    <property type="entry name" value="TPR-like_helical_dom_sf"/>
</dbReference>
<protein>
    <submittedName>
        <fullName evidence="4">Tetratricopeptide repeat-containing protein</fullName>
    </submittedName>
</protein>
<dbReference type="eggNOG" id="COG0457">
    <property type="taxonomic scope" value="Bacteria"/>
</dbReference>
<dbReference type="AlphaFoldDB" id="A0A1H7N0R2"/>
<proteinExistence type="predicted"/>
<dbReference type="EMBL" id="FOAZ01000006">
    <property type="protein sequence ID" value="SEL16487.1"/>
    <property type="molecule type" value="Genomic_DNA"/>
</dbReference>
<name>A0A1H7N0R2_STRJI</name>
<accession>A0A1H7N0R2</accession>
<dbReference type="Pfam" id="PF14559">
    <property type="entry name" value="TPR_19"/>
    <property type="match status" value="1"/>
</dbReference>
<keyword evidence="1" id="KW-0677">Repeat</keyword>
<dbReference type="PANTHER" id="PTHR44858">
    <property type="entry name" value="TETRATRICOPEPTIDE REPEAT PROTEIN 6"/>
    <property type="match status" value="1"/>
</dbReference>
<feature type="repeat" description="TPR" evidence="3">
    <location>
        <begin position="536"/>
        <end position="569"/>
    </location>
</feature>
<evidence type="ECO:0000313" key="4">
    <source>
        <dbReference type="EMBL" id="SEL16487.1"/>
    </source>
</evidence>
<organism evidence="4 5">
    <name type="scientific">Streptacidiphilus jiangxiensis</name>
    <dbReference type="NCBI Taxonomy" id="235985"/>
    <lineage>
        <taxon>Bacteria</taxon>
        <taxon>Bacillati</taxon>
        <taxon>Actinomycetota</taxon>
        <taxon>Actinomycetes</taxon>
        <taxon>Kitasatosporales</taxon>
        <taxon>Streptomycetaceae</taxon>
        <taxon>Streptacidiphilus</taxon>
    </lineage>
</organism>
<dbReference type="PROSITE" id="PS50293">
    <property type="entry name" value="TPR_REGION"/>
    <property type="match status" value="1"/>
</dbReference>
<dbReference type="PANTHER" id="PTHR44858:SF1">
    <property type="entry name" value="UDP-N-ACETYLGLUCOSAMINE--PEPTIDE N-ACETYLGLUCOSAMINYLTRANSFERASE SPINDLY-RELATED"/>
    <property type="match status" value="1"/>
</dbReference>
<reference evidence="5" key="1">
    <citation type="submission" date="2016-10" db="EMBL/GenBank/DDBJ databases">
        <authorList>
            <person name="Varghese N."/>
        </authorList>
    </citation>
    <scope>NUCLEOTIDE SEQUENCE [LARGE SCALE GENOMIC DNA]</scope>
    <source>
        <strain evidence="5">DSM 45096 / BCRC 16803 / CGMCC 4.1857 / CIP 109030 / JCM 12277 / KCTC 19219 / NBRC 100920 / 33214</strain>
    </source>
</reference>
<dbReference type="InterPro" id="IPR019734">
    <property type="entry name" value="TPR_rpt"/>
</dbReference>
<dbReference type="InterPro" id="IPR050498">
    <property type="entry name" value="Ycf3"/>
</dbReference>
<evidence type="ECO:0000256" key="1">
    <source>
        <dbReference type="ARBA" id="ARBA00022737"/>
    </source>
</evidence>
<dbReference type="STRING" id="235985.SAMN05414137_106137"/>
<sequence length="722" mass="79020">MPATGSVPQDADRHLALLGARRRDREACRATLALPAELVPPVSAHRRLRGPYTVAGTVLRALVPGALARHPELVAAHEVEILTVAPELRDLVPATRETLTSLAVPEERTRFYSRWRTLRIAHGIMEFLRDLLLLDGADVRALVVDDVDHADPTDLEFLAVLLRRMDPALLTVVVQGTDRLLVPPDPDPLIEPDTPPGEDLCAQLHRCRHVVAAPQPPAEEDRPDGEVERARAIRHVATDGTDDDPRVLAAYERLPEAERRLLHDRRADELEALGEPSSALGAIPYHREHGSEPLTAGAKALAYAMDAVMLLGFYDATVDFCVRGRALADWDEHPDLWWLFTSKMPTSLSALARAKEAEAVCDEARAQTVKPMIHIQMAYATAMLYTRHREPSRRDHQRARAWINEAIALASLLPDPRLRAFNSVFHDNGLALIEAHRGRPHAALALVTEGIAELDRTLGSDEHHLHRSVLRYNRAQVLAGLGRAQEALEEYRAVIAVDPHYPEYHFDLGNLLRKLGREQEALEAYETALRLGPPFPEVYYNRGDVRNEAGDTDGALADFGYVLELDPGFVDAYVNRAGLLLELDDTTGAERDALAGLARDPGNPHLLAVLGRVHAARGECAAARDSYSRALAAAPDLVAALCGRAAAAHELGDTDTAIGDLRHAVELAPDDPGVRYNHAFVLRSAGRWDAALAELDVAAGLLPDDPDILAARALCEAQSAAR</sequence>
<gene>
    <name evidence="4" type="ORF">SAMN05414137_106137</name>
</gene>
<feature type="repeat" description="TPR" evidence="3">
    <location>
        <begin position="502"/>
        <end position="535"/>
    </location>
</feature>
<feature type="repeat" description="TPR" evidence="3">
    <location>
        <begin position="468"/>
        <end position="501"/>
    </location>
</feature>
<evidence type="ECO:0000256" key="2">
    <source>
        <dbReference type="ARBA" id="ARBA00022803"/>
    </source>
</evidence>
<dbReference type="Gene3D" id="1.25.40.10">
    <property type="entry name" value="Tetratricopeptide repeat domain"/>
    <property type="match status" value="2"/>
</dbReference>
<keyword evidence="5" id="KW-1185">Reference proteome</keyword>